<keyword evidence="2" id="KW-0723">Serine/threonine-protein kinase</keyword>
<comment type="catalytic activity">
    <reaction evidence="8">
        <text>L-seryl-[protein] + ATP = O-phospho-L-seryl-[protein] + ADP + H(+)</text>
        <dbReference type="Rhea" id="RHEA:17989"/>
        <dbReference type="Rhea" id="RHEA-COMP:9863"/>
        <dbReference type="Rhea" id="RHEA-COMP:11604"/>
        <dbReference type="ChEBI" id="CHEBI:15378"/>
        <dbReference type="ChEBI" id="CHEBI:29999"/>
        <dbReference type="ChEBI" id="CHEBI:30616"/>
        <dbReference type="ChEBI" id="CHEBI:83421"/>
        <dbReference type="ChEBI" id="CHEBI:456216"/>
        <dbReference type="EC" id="2.7.11.1"/>
    </reaction>
</comment>
<comment type="catalytic activity">
    <reaction evidence="7">
        <text>L-threonyl-[protein] + ATP = O-phospho-L-threonyl-[protein] + ADP + H(+)</text>
        <dbReference type="Rhea" id="RHEA:46608"/>
        <dbReference type="Rhea" id="RHEA-COMP:11060"/>
        <dbReference type="Rhea" id="RHEA-COMP:11605"/>
        <dbReference type="ChEBI" id="CHEBI:15378"/>
        <dbReference type="ChEBI" id="CHEBI:30013"/>
        <dbReference type="ChEBI" id="CHEBI:30616"/>
        <dbReference type="ChEBI" id="CHEBI:61977"/>
        <dbReference type="ChEBI" id="CHEBI:456216"/>
        <dbReference type="EC" id="2.7.11.1"/>
    </reaction>
</comment>
<evidence type="ECO:0000256" key="9">
    <source>
        <dbReference type="PROSITE-ProRule" id="PRU10141"/>
    </source>
</evidence>
<dbReference type="InterPro" id="IPR017441">
    <property type="entry name" value="Protein_kinase_ATP_BS"/>
</dbReference>
<dbReference type="InterPro" id="IPR011009">
    <property type="entry name" value="Kinase-like_dom_sf"/>
</dbReference>
<evidence type="ECO:0000259" key="10">
    <source>
        <dbReference type="PROSITE" id="PS50011"/>
    </source>
</evidence>
<evidence type="ECO:0000256" key="4">
    <source>
        <dbReference type="ARBA" id="ARBA00022741"/>
    </source>
</evidence>
<dbReference type="InterPro" id="IPR001245">
    <property type="entry name" value="Ser-Thr/Tyr_kinase_cat_dom"/>
</dbReference>
<feature type="domain" description="Protein kinase" evidence="10">
    <location>
        <begin position="7"/>
        <end position="131"/>
    </location>
</feature>
<proteinExistence type="predicted"/>
<evidence type="ECO:0000256" key="1">
    <source>
        <dbReference type="ARBA" id="ARBA00012513"/>
    </source>
</evidence>
<dbReference type="GO" id="GO:0005524">
    <property type="term" value="F:ATP binding"/>
    <property type="evidence" value="ECO:0007669"/>
    <property type="project" value="UniProtKB-UniRule"/>
</dbReference>
<dbReference type="Pfam" id="PF07714">
    <property type="entry name" value="PK_Tyr_Ser-Thr"/>
    <property type="match status" value="1"/>
</dbReference>
<evidence type="ECO:0000313" key="11">
    <source>
        <dbReference type="EMBL" id="KAA6327363.1"/>
    </source>
</evidence>
<dbReference type="EMBL" id="SNRW01043575">
    <property type="protein sequence ID" value="KAA6327363.1"/>
    <property type="molecule type" value="Genomic_DNA"/>
</dbReference>
<reference evidence="11 12" key="1">
    <citation type="submission" date="2019-03" db="EMBL/GenBank/DDBJ databases">
        <title>Single cell metagenomics reveals metabolic interactions within the superorganism composed of flagellate Streblomastix strix and complex community of Bacteroidetes bacteria on its surface.</title>
        <authorList>
            <person name="Treitli S.C."/>
            <person name="Kolisko M."/>
            <person name="Husnik F."/>
            <person name="Keeling P."/>
            <person name="Hampl V."/>
        </authorList>
    </citation>
    <scope>NUCLEOTIDE SEQUENCE [LARGE SCALE GENOMIC DNA]</scope>
    <source>
        <strain evidence="11">ST1C</strain>
    </source>
</reference>
<feature type="non-terminal residue" evidence="11">
    <location>
        <position position="131"/>
    </location>
</feature>
<dbReference type="Gene3D" id="1.10.510.10">
    <property type="entry name" value="Transferase(Phosphotransferase) domain 1"/>
    <property type="match status" value="1"/>
</dbReference>
<evidence type="ECO:0000313" key="12">
    <source>
        <dbReference type="Proteomes" id="UP000324800"/>
    </source>
</evidence>
<dbReference type="OrthoDB" id="8693905at2759"/>
<evidence type="ECO:0000256" key="7">
    <source>
        <dbReference type="ARBA" id="ARBA00047899"/>
    </source>
</evidence>
<keyword evidence="3" id="KW-0808">Transferase</keyword>
<dbReference type="SUPFAM" id="SSF56112">
    <property type="entry name" value="Protein kinase-like (PK-like)"/>
    <property type="match status" value="1"/>
</dbReference>
<dbReference type="GO" id="GO:0004674">
    <property type="term" value="F:protein serine/threonine kinase activity"/>
    <property type="evidence" value="ECO:0007669"/>
    <property type="project" value="UniProtKB-KW"/>
</dbReference>
<evidence type="ECO:0000256" key="2">
    <source>
        <dbReference type="ARBA" id="ARBA00022527"/>
    </source>
</evidence>
<dbReference type="PROSITE" id="PS00107">
    <property type="entry name" value="PROTEIN_KINASE_ATP"/>
    <property type="match status" value="1"/>
</dbReference>
<dbReference type="InterPro" id="IPR051131">
    <property type="entry name" value="NEK_Ser/Thr_kinase_NIMA"/>
</dbReference>
<feature type="binding site" evidence="9">
    <location>
        <position position="41"/>
    </location>
    <ligand>
        <name>ATP</name>
        <dbReference type="ChEBI" id="CHEBI:30616"/>
    </ligand>
</feature>
<protein>
    <recommendedName>
        <fullName evidence="1">non-specific serine/threonine protein kinase</fullName>
        <ecNumber evidence="1">2.7.11.1</ecNumber>
    </recommendedName>
</protein>
<name>A0A5J4R3X5_9EUKA</name>
<evidence type="ECO:0000256" key="6">
    <source>
        <dbReference type="ARBA" id="ARBA00022840"/>
    </source>
</evidence>
<dbReference type="EC" id="2.7.11.1" evidence="1"/>
<sequence length="131" mass="15084">MLDASRFIEERSLGHGAFGNVSIFHDARSKDTQSPKQFIIKSIIFHDESDLEASKKEVSVMENLKSQFVVKCYGYFIKEKTINIVMEYCKKGDLQKFIDNLQKEHKIISEQEFFDLASQLASGLSFIHSKQ</sequence>
<keyword evidence="4 9" id="KW-0547">Nucleotide-binding</keyword>
<evidence type="ECO:0000256" key="8">
    <source>
        <dbReference type="ARBA" id="ARBA00048679"/>
    </source>
</evidence>
<organism evidence="11 12">
    <name type="scientific">Streblomastix strix</name>
    <dbReference type="NCBI Taxonomy" id="222440"/>
    <lineage>
        <taxon>Eukaryota</taxon>
        <taxon>Metamonada</taxon>
        <taxon>Preaxostyla</taxon>
        <taxon>Oxymonadida</taxon>
        <taxon>Streblomastigidae</taxon>
        <taxon>Streblomastix</taxon>
    </lineage>
</organism>
<dbReference type="Proteomes" id="UP000324800">
    <property type="component" value="Unassembled WGS sequence"/>
</dbReference>
<evidence type="ECO:0000256" key="5">
    <source>
        <dbReference type="ARBA" id="ARBA00022777"/>
    </source>
</evidence>
<keyword evidence="5" id="KW-0418">Kinase</keyword>
<gene>
    <name evidence="11" type="ORF">EZS28_053826</name>
</gene>
<comment type="caution">
    <text evidence="11">The sequence shown here is derived from an EMBL/GenBank/DDBJ whole genome shotgun (WGS) entry which is preliminary data.</text>
</comment>
<evidence type="ECO:0000256" key="3">
    <source>
        <dbReference type="ARBA" id="ARBA00022679"/>
    </source>
</evidence>
<dbReference type="PANTHER" id="PTHR44899">
    <property type="entry name" value="CAMK FAMILY PROTEIN KINASE"/>
    <property type="match status" value="1"/>
</dbReference>
<dbReference type="InterPro" id="IPR000719">
    <property type="entry name" value="Prot_kinase_dom"/>
</dbReference>
<accession>A0A5J4R3X5</accession>
<dbReference type="PANTHER" id="PTHR44899:SF3">
    <property type="entry name" value="SERINE_THREONINE-PROTEIN KINASE NEK1"/>
    <property type="match status" value="1"/>
</dbReference>
<keyword evidence="6 9" id="KW-0067">ATP-binding</keyword>
<dbReference type="PROSITE" id="PS50011">
    <property type="entry name" value="PROTEIN_KINASE_DOM"/>
    <property type="match status" value="1"/>
</dbReference>
<dbReference type="AlphaFoldDB" id="A0A5J4R3X5"/>